<evidence type="ECO:0000313" key="2">
    <source>
        <dbReference type="Proteomes" id="UP000677803"/>
    </source>
</evidence>
<dbReference type="Proteomes" id="UP000677803">
    <property type="component" value="Unassembled WGS sequence"/>
</dbReference>
<dbReference type="InterPro" id="IPR046341">
    <property type="entry name" value="SET_dom_sf"/>
</dbReference>
<evidence type="ECO:0000313" key="1">
    <source>
        <dbReference type="EMBL" id="CAG6016402.1"/>
    </source>
</evidence>
<dbReference type="PROSITE" id="PS51257">
    <property type="entry name" value="PROKAR_LIPOPROTEIN"/>
    <property type="match status" value="1"/>
</dbReference>
<organism evidence="1 2">
    <name type="scientific">Menidia menidia</name>
    <name type="common">Atlantic silverside</name>
    <dbReference type="NCBI Taxonomy" id="238744"/>
    <lineage>
        <taxon>Eukaryota</taxon>
        <taxon>Metazoa</taxon>
        <taxon>Chordata</taxon>
        <taxon>Craniata</taxon>
        <taxon>Vertebrata</taxon>
        <taxon>Euteleostomi</taxon>
        <taxon>Actinopterygii</taxon>
        <taxon>Neopterygii</taxon>
        <taxon>Teleostei</taxon>
        <taxon>Neoteleostei</taxon>
        <taxon>Acanthomorphata</taxon>
        <taxon>Ovalentaria</taxon>
        <taxon>Atherinomorphae</taxon>
        <taxon>Atheriniformes</taxon>
        <taxon>Atherinopsidae</taxon>
        <taxon>Menidiinae</taxon>
        <taxon>Menidia</taxon>
    </lineage>
</organism>
<dbReference type="Gene3D" id="3.90.1410.10">
    <property type="entry name" value="set domain protein methyltransferase, domain 1"/>
    <property type="match status" value="1"/>
</dbReference>
<comment type="caution">
    <text evidence="1">The sequence shown here is derived from an EMBL/GenBank/DDBJ whole genome shotgun (WGS) entry which is preliminary data.</text>
</comment>
<dbReference type="EMBL" id="CAJRST010039999">
    <property type="protein sequence ID" value="CAG6016402.1"/>
    <property type="molecule type" value="Genomic_DNA"/>
</dbReference>
<keyword evidence="2" id="KW-1185">Reference proteome</keyword>
<name>A0A8S4BZI9_9TELE</name>
<dbReference type="SUPFAM" id="SSF82199">
    <property type="entry name" value="SET domain"/>
    <property type="match status" value="1"/>
</dbReference>
<gene>
    <name evidence="1" type="ORF">MMEN_LOCUS20331</name>
</gene>
<accession>A0A8S4BZI9</accession>
<protein>
    <submittedName>
        <fullName evidence="1">(Atlantic silverside) hypothetical protein</fullName>
    </submittedName>
</protein>
<sequence length="144" mass="16154">MRSKDSVAPPLFQLLIVTSCVAPLSHSRERRSLLHSASFKGIGLAIVRALCTQFQGDVYLTARDVWRPRLSPLLALCVFLVCERHRGGASPWFPYIDLLPPAYTCPAYFCHQVTAALPKGVRQKAEDQREAVRALHSSNREFFS</sequence>
<reference evidence="1" key="1">
    <citation type="submission" date="2021-05" db="EMBL/GenBank/DDBJ databases">
        <authorList>
            <person name="Tigano A."/>
        </authorList>
    </citation>
    <scope>NUCLEOTIDE SEQUENCE</scope>
</reference>
<dbReference type="AlphaFoldDB" id="A0A8S4BZI9"/>
<dbReference type="OrthoDB" id="341421at2759"/>
<proteinExistence type="predicted"/>